<reference evidence="7" key="2">
    <citation type="journal article" date="2007" name="PLoS Biol.">
        <title>Survey sequencing and comparative analysis of the elephant shark (Callorhinchus milii) genome.</title>
        <authorList>
            <person name="Venkatesh B."/>
            <person name="Kirkness E.F."/>
            <person name="Loh Y.H."/>
            <person name="Halpern A.L."/>
            <person name="Lee A.P."/>
            <person name="Johnson J."/>
            <person name="Dandona N."/>
            <person name="Viswanathan L.D."/>
            <person name="Tay A."/>
            <person name="Venter J.C."/>
            <person name="Strausberg R.L."/>
            <person name="Brenner S."/>
        </authorList>
    </citation>
    <scope>NUCLEOTIDE SEQUENCE [LARGE SCALE GENOMIC DNA]</scope>
</reference>
<evidence type="ECO:0000256" key="3">
    <source>
        <dbReference type="PROSITE-ProRule" id="PRU00196"/>
    </source>
</evidence>
<dbReference type="OMA" id="TLSWHWE"/>
<dbReference type="InterPro" id="IPR036772">
    <property type="entry name" value="SRCR-like_dom_sf"/>
</dbReference>
<organism evidence="6 7">
    <name type="scientific">Callorhinchus milii</name>
    <name type="common">Ghost shark</name>
    <dbReference type="NCBI Taxonomy" id="7868"/>
    <lineage>
        <taxon>Eukaryota</taxon>
        <taxon>Metazoa</taxon>
        <taxon>Chordata</taxon>
        <taxon>Craniata</taxon>
        <taxon>Vertebrata</taxon>
        <taxon>Chondrichthyes</taxon>
        <taxon>Holocephali</taxon>
        <taxon>Chimaeriformes</taxon>
        <taxon>Callorhinchidae</taxon>
        <taxon>Callorhinchus</taxon>
    </lineage>
</organism>
<evidence type="ECO:0000256" key="4">
    <source>
        <dbReference type="SAM" id="MobiDB-lite"/>
    </source>
</evidence>
<feature type="compositionally biased region" description="Basic and acidic residues" evidence="4">
    <location>
        <begin position="112"/>
        <end position="121"/>
    </location>
</feature>
<proteinExistence type="predicted"/>
<dbReference type="Gene3D" id="3.10.250.10">
    <property type="entry name" value="SRCR-like domain"/>
    <property type="match status" value="1"/>
</dbReference>
<dbReference type="FunFam" id="3.10.250.10:FF:000001">
    <property type="entry name" value="Lysyl oxidase 4 isoform X1"/>
    <property type="match status" value="1"/>
</dbReference>
<dbReference type="GeneTree" id="ENSGT00940000162083"/>
<feature type="domain" description="SRCR" evidence="5">
    <location>
        <begin position="190"/>
        <end position="291"/>
    </location>
</feature>
<evidence type="ECO:0000256" key="1">
    <source>
        <dbReference type="ARBA" id="ARBA00022729"/>
    </source>
</evidence>
<feature type="disulfide bond" evidence="3">
    <location>
        <begin position="216"/>
        <end position="280"/>
    </location>
</feature>
<feature type="disulfide bond" evidence="3">
    <location>
        <begin position="260"/>
        <end position="270"/>
    </location>
</feature>
<sequence>MSGMLMALSETDSGSWQSHKICMGQGQTCSFPGLINNYHQYIISFAEDEAGELYFLSTRIPSATSPTGVVYKIVDPSRRAPPRKCRYQPRPVKVRSQLINFVPEAKLIVKQPEKQGPRVETEPEGEGGTSQDWFRKLLEELEQMLSERRRSDARPDPTLAPRGGRRPGRKRGRPGAGRAGGGLTPAPGSVRLVDPEDRRGRGRVEVYLAGVWGTVCDDLWDRRGAGVVCRQLGFPGALVAHRRAHFGRGDGPIHLDDVQCQGHERNLLECSHTEIGVTNCSHREDAGVVCEEPETPRDRASEQTSNQASNQP</sequence>
<feature type="compositionally biased region" description="Polar residues" evidence="4">
    <location>
        <begin position="302"/>
        <end position="312"/>
    </location>
</feature>
<evidence type="ECO:0000313" key="7">
    <source>
        <dbReference type="Proteomes" id="UP000314986"/>
    </source>
</evidence>
<accession>A0A4W3HXG4</accession>
<name>A0A4W3HXG4_CALMI</name>
<protein>
    <submittedName>
        <fullName evidence="6">HHIP-like protein 1</fullName>
    </submittedName>
</protein>
<dbReference type="PRINTS" id="PR00258">
    <property type="entry name" value="SPERACTRCPTR"/>
</dbReference>
<dbReference type="GO" id="GO:0016020">
    <property type="term" value="C:membrane"/>
    <property type="evidence" value="ECO:0007669"/>
    <property type="project" value="InterPro"/>
</dbReference>
<keyword evidence="7" id="KW-1185">Reference proteome</keyword>
<dbReference type="PANTHER" id="PTHR48071">
    <property type="entry name" value="SRCR DOMAIN-CONTAINING PROTEIN"/>
    <property type="match status" value="1"/>
</dbReference>
<reference evidence="7" key="1">
    <citation type="journal article" date="2006" name="Science">
        <title>Ancient noncoding elements conserved in the human genome.</title>
        <authorList>
            <person name="Venkatesh B."/>
            <person name="Kirkness E.F."/>
            <person name="Loh Y.H."/>
            <person name="Halpern A.L."/>
            <person name="Lee A.P."/>
            <person name="Johnson J."/>
            <person name="Dandona N."/>
            <person name="Viswanathan L.D."/>
            <person name="Tay A."/>
            <person name="Venter J.C."/>
            <person name="Strausberg R.L."/>
            <person name="Brenner S."/>
        </authorList>
    </citation>
    <scope>NUCLEOTIDE SEQUENCE [LARGE SCALE GENOMIC DNA]</scope>
</reference>
<dbReference type="SMART" id="SM00202">
    <property type="entry name" value="SR"/>
    <property type="match status" value="1"/>
</dbReference>
<feature type="compositionally biased region" description="Basic and acidic residues" evidence="4">
    <location>
        <begin position="146"/>
        <end position="155"/>
    </location>
</feature>
<dbReference type="Proteomes" id="UP000314986">
    <property type="component" value="Unassembled WGS sequence"/>
</dbReference>
<feature type="region of interest" description="Disordered" evidence="4">
    <location>
        <begin position="112"/>
        <end position="132"/>
    </location>
</feature>
<feature type="region of interest" description="Disordered" evidence="4">
    <location>
        <begin position="146"/>
        <end position="196"/>
    </location>
</feature>
<evidence type="ECO:0000259" key="5">
    <source>
        <dbReference type="PROSITE" id="PS50287"/>
    </source>
</evidence>
<feature type="compositionally biased region" description="Gly residues" evidence="4">
    <location>
        <begin position="174"/>
        <end position="183"/>
    </location>
</feature>
<dbReference type="InterPro" id="IPR001190">
    <property type="entry name" value="SRCR"/>
</dbReference>
<feature type="disulfide bond" evidence="3">
    <location>
        <begin position="229"/>
        <end position="290"/>
    </location>
</feature>
<feature type="region of interest" description="Disordered" evidence="4">
    <location>
        <begin position="289"/>
        <end position="312"/>
    </location>
</feature>
<dbReference type="PANTHER" id="PTHR48071:SF18">
    <property type="entry name" value="DELETED IN MALIGNANT BRAIN TUMORS 1 PROTEIN-RELATED"/>
    <property type="match status" value="1"/>
</dbReference>
<dbReference type="AlphaFoldDB" id="A0A4W3HXG4"/>
<dbReference type="PROSITE" id="PS50287">
    <property type="entry name" value="SRCR_2"/>
    <property type="match status" value="1"/>
</dbReference>
<keyword evidence="1" id="KW-0732">Signal</keyword>
<reference evidence="7" key="3">
    <citation type="journal article" date="2014" name="Nature">
        <title>Elephant shark genome provides unique insights into gnathostome evolution.</title>
        <authorList>
            <consortium name="International Elephant Shark Genome Sequencing Consortium"/>
            <person name="Venkatesh B."/>
            <person name="Lee A.P."/>
            <person name="Ravi V."/>
            <person name="Maurya A.K."/>
            <person name="Lian M.M."/>
            <person name="Swann J.B."/>
            <person name="Ohta Y."/>
            <person name="Flajnik M.F."/>
            <person name="Sutoh Y."/>
            <person name="Kasahara M."/>
            <person name="Hoon S."/>
            <person name="Gangu V."/>
            <person name="Roy S.W."/>
            <person name="Irimia M."/>
            <person name="Korzh V."/>
            <person name="Kondrychyn I."/>
            <person name="Lim Z.W."/>
            <person name="Tay B.H."/>
            <person name="Tohari S."/>
            <person name="Kong K.W."/>
            <person name="Ho S."/>
            <person name="Lorente-Galdos B."/>
            <person name="Quilez J."/>
            <person name="Marques-Bonet T."/>
            <person name="Raney B.J."/>
            <person name="Ingham P.W."/>
            <person name="Tay A."/>
            <person name="Hillier L.W."/>
            <person name="Minx P."/>
            <person name="Boehm T."/>
            <person name="Wilson R.K."/>
            <person name="Brenner S."/>
            <person name="Warren W.C."/>
        </authorList>
    </citation>
    <scope>NUCLEOTIDE SEQUENCE [LARGE SCALE GENOMIC DNA]</scope>
</reference>
<evidence type="ECO:0000313" key="6">
    <source>
        <dbReference type="Ensembl" id="ENSCMIP00000013704.1"/>
    </source>
</evidence>
<keyword evidence="2 3" id="KW-1015">Disulfide bond</keyword>
<feature type="compositionally biased region" description="Basic residues" evidence="4">
    <location>
        <begin position="163"/>
        <end position="173"/>
    </location>
</feature>
<dbReference type="SUPFAM" id="SSF56487">
    <property type="entry name" value="SRCR-like"/>
    <property type="match status" value="1"/>
</dbReference>
<dbReference type="Ensembl" id="ENSCMIT00000014006.1">
    <property type="protein sequence ID" value="ENSCMIP00000013704.1"/>
    <property type="gene ID" value="ENSCMIG00000006859.1"/>
</dbReference>
<dbReference type="InParanoid" id="A0A4W3HXG4"/>
<reference evidence="6" key="5">
    <citation type="submission" date="2025-09" db="UniProtKB">
        <authorList>
            <consortium name="Ensembl"/>
        </authorList>
    </citation>
    <scope>IDENTIFICATION</scope>
</reference>
<evidence type="ECO:0000256" key="2">
    <source>
        <dbReference type="ARBA" id="ARBA00023157"/>
    </source>
</evidence>
<dbReference type="Pfam" id="PF00530">
    <property type="entry name" value="SRCR"/>
    <property type="match status" value="1"/>
</dbReference>
<reference evidence="6" key="4">
    <citation type="submission" date="2025-08" db="UniProtKB">
        <authorList>
            <consortium name="Ensembl"/>
        </authorList>
    </citation>
    <scope>IDENTIFICATION</scope>
</reference>